<dbReference type="EMBL" id="CAJVPT010004912">
    <property type="protein sequence ID" value="CAG8513656.1"/>
    <property type="molecule type" value="Genomic_DNA"/>
</dbReference>
<name>A0ACA9L7H8_9GLOM</name>
<reference evidence="1" key="1">
    <citation type="submission" date="2021-06" db="EMBL/GenBank/DDBJ databases">
        <authorList>
            <person name="Kallberg Y."/>
            <person name="Tangrot J."/>
            <person name="Rosling A."/>
        </authorList>
    </citation>
    <scope>NUCLEOTIDE SEQUENCE</scope>
    <source>
        <strain evidence="1">CL356</strain>
    </source>
</reference>
<keyword evidence="2" id="KW-1185">Reference proteome</keyword>
<comment type="caution">
    <text evidence="1">The sequence shown here is derived from an EMBL/GenBank/DDBJ whole genome shotgun (WGS) entry which is preliminary data.</text>
</comment>
<evidence type="ECO:0000313" key="1">
    <source>
        <dbReference type="EMBL" id="CAG8513656.1"/>
    </source>
</evidence>
<organism evidence="1 2">
    <name type="scientific">Acaulospora colombiana</name>
    <dbReference type="NCBI Taxonomy" id="27376"/>
    <lineage>
        <taxon>Eukaryota</taxon>
        <taxon>Fungi</taxon>
        <taxon>Fungi incertae sedis</taxon>
        <taxon>Mucoromycota</taxon>
        <taxon>Glomeromycotina</taxon>
        <taxon>Glomeromycetes</taxon>
        <taxon>Diversisporales</taxon>
        <taxon>Acaulosporaceae</taxon>
        <taxon>Acaulospora</taxon>
    </lineage>
</organism>
<sequence>MDIGTISSDSPVNIANNSSTSKLTFEFTINNVKQLDGPIYSPPFGTSSDIFWQLKFVPVNTEHPTYCSLFLVALLNKKESMSTGVGQRQHILPAMIYLRDPTSNLIMMDHDSGFVPPYLKKCFVANDKFTFKKPQRGAAQFFPRSKFPDDLIIGVGFRVAQWQSHRIPMPFPVASTSDDLISAWEEQLNRRDIVDVQFNIDDRKIYASSSLLSKRSVYFARLFQQQWAESMVSNQLSAYSKHHPFSTPETSHASPAAQETEMTYAPIRYNIEITDFDYDTFLTMLRFLYTGRASPINPNNAVRDNVLEVFAIADKYLISELRQRAMAKIDRDLTPETAGDVLFGWAWKWPDLKEMVTNYIVKNFGKIRKTQEWKSIGRRYPTSAELMEETLTLMIPDTPPAESSRASGKK</sequence>
<dbReference type="Proteomes" id="UP000789525">
    <property type="component" value="Unassembled WGS sequence"/>
</dbReference>
<accession>A0ACA9L7H8</accession>
<proteinExistence type="predicted"/>
<protein>
    <submittedName>
        <fullName evidence="1">13075_t:CDS:1</fullName>
    </submittedName>
</protein>
<evidence type="ECO:0000313" key="2">
    <source>
        <dbReference type="Proteomes" id="UP000789525"/>
    </source>
</evidence>
<gene>
    <name evidence="1" type="ORF">ACOLOM_LOCUS3332</name>
</gene>